<dbReference type="RefSeq" id="WP_282354674.1">
    <property type="nucleotide sequence ID" value="NZ_JASBQV010000004.1"/>
</dbReference>
<gene>
    <name evidence="1" type="ORF">QK289_03980</name>
</gene>
<sequence length="68" mass="7691">MKILLLGDHQLAITGDMFEIRRVMEQLTTGNQVDLLLRTECMTKINVVLSRTQHASIPVNEQVVLSLD</sequence>
<proteinExistence type="predicted"/>
<name>A0ABT6QZN1_9BACL</name>
<accession>A0ABT6QZN1</accession>
<reference evidence="1 2" key="1">
    <citation type="submission" date="2023-04" db="EMBL/GenBank/DDBJ databases">
        <title>Antarctic isolates genomes.</title>
        <authorList>
            <person name="Dimov S.G."/>
        </authorList>
    </citation>
    <scope>NUCLEOTIDE SEQUENCE [LARGE SCALE GENOMIC DNA]</scope>
    <source>
        <strain evidence="1 2">AL19</strain>
    </source>
</reference>
<comment type="caution">
    <text evidence="1">The sequence shown here is derived from an EMBL/GenBank/DDBJ whole genome shotgun (WGS) entry which is preliminary data.</text>
</comment>
<dbReference type="Proteomes" id="UP001243286">
    <property type="component" value="Unassembled WGS sequence"/>
</dbReference>
<evidence type="ECO:0000313" key="2">
    <source>
        <dbReference type="Proteomes" id="UP001243286"/>
    </source>
</evidence>
<organism evidence="1 2">
    <name type="scientific">Exiguobacterium antarcticum</name>
    <dbReference type="NCBI Taxonomy" id="132920"/>
    <lineage>
        <taxon>Bacteria</taxon>
        <taxon>Bacillati</taxon>
        <taxon>Bacillota</taxon>
        <taxon>Bacilli</taxon>
        <taxon>Bacillales</taxon>
        <taxon>Bacillales Family XII. Incertae Sedis</taxon>
        <taxon>Exiguobacterium</taxon>
    </lineage>
</organism>
<protein>
    <submittedName>
        <fullName evidence="1">Uncharacterized protein</fullName>
    </submittedName>
</protein>
<dbReference type="EMBL" id="JASBQV010000004">
    <property type="protein sequence ID" value="MDI3234156.1"/>
    <property type="molecule type" value="Genomic_DNA"/>
</dbReference>
<keyword evidence="2" id="KW-1185">Reference proteome</keyword>
<evidence type="ECO:0000313" key="1">
    <source>
        <dbReference type="EMBL" id="MDI3234156.1"/>
    </source>
</evidence>